<feature type="chain" id="PRO_5002661867" description="glycerophosphodiester phosphodiesterase" evidence="7">
    <location>
        <begin position="20"/>
        <end position="401"/>
    </location>
</feature>
<dbReference type="EMBL" id="AAMS01000003">
    <property type="protein sequence ID" value="EAQ07272.1"/>
    <property type="molecule type" value="Genomic_DNA"/>
</dbReference>
<dbReference type="eggNOG" id="COG0584">
    <property type="taxonomic scope" value="Bacteria"/>
</dbReference>
<dbReference type="GO" id="GO:0008889">
    <property type="term" value="F:glycerophosphodiester phosphodiesterase activity"/>
    <property type="evidence" value="ECO:0007669"/>
    <property type="project" value="UniProtKB-EC"/>
</dbReference>
<dbReference type="PROSITE" id="PS51704">
    <property type="entry name" value="GP_PDE"/>
    <property type="match status" value="1"/>
</dbReference>
<dbReference type="SUPFAM" id="SSF51695">
    <property type="entry name" value="PLC-like phosphodiesterases"/>
    <property type="match status" value="1"/>
</dbReference>
<evidence type="ECO:0000256" key="1">
    <source>
        <dbReference type="ARBA" id="ARBA00007277"/>
    </source>
</evidence>
<sequence>MTRLSLTLLATLAGTTAIAETALTYGPRPAYLVSQMTDSPLKEQLLACADQTPMRSDFSIGHRGAPLMFPEHTVESNVAAAQMGAGILECDVTFTADLELVCRHAQNDLHTTTNILVTPLADKCTAGFSPANGDTRASAECRTSDLTLAEFQTLDPKMDAANTAATTAADYLNGTANWRTDLYATNATLMTHAESIALFRDLGAKFTPELKSPSVEMPFNGFSQEDYAQKLVDEYKAAGIPASDVWLQSFNLDDVLYWIKNEPAFGAQAVYLMDEYETVDGYTPHDPATWPNTMEELKAMGVNIIAPPTWMLVTLQDGKIVPSALATAAKAADLQIITWTLERSGPLHTGGGWYFQGVNDAITNDGAYFEVLDVLAQDVGVIGVFSDWPATTTYYANCMGL</sequence>
<evidence type="ECO:0000256" key="7">
    <source>
        <dbReference type="SAM" id="SignalP"/>
    </source>
</evidence>
<evidence type="ECO:0000313" key="9">
    <source>
        <dbReference type="EMBL" id="EAQ07272.1"/>
    </source>
</evidence>
<dbReference type="PANTHER" id="PTHR43620">
    <property type="entry name" value="GLYCEROPHOSPHORYL DIESTER PHOSPHODIESTERASE"/>
    <property type="match status" value="1"/>
</dbReference>
<comment type="similarity">
    <text evidence="1">Belongs to the glycerophosphoryl diester phosphodiesterase family.</text>
</comment>
<dbReference type="GO" id="GO:0006071">
    <property type="term" value="P:glycerol metabolic process"/>
    <property type="evidence" value="ECO:0007669"/>
    <property type="project" value="UniProtKB-KW"/>
</dbReference>
<evidence type="ECO:0000259" key="8">
    <source>
        <dbReference type="PROSITE" id="PS51704"/>
    </source>
</evidence>
<dbReference type="GO" id="GO:0006629">
    <property type="term" value="P:lipid metabolic process"/>
    <property type="evidence" value="ECO:0007669"/>
    <property type="project" value="InterPro"/>
</dbReference>
<evidence type="ECO:0000313" key="10">
    <source>
        <dbReference type="Proteomes" id="UP000004507"/>
    </source>
</evidence>
<dbReference type="OrthoDB" id="9795622at2"/>
<proteinExistence type="inferred from homology"/>
<protein>
    <recommendedName>
        <fullName evidence="2">glycerophosphodiester phosphodiesterase</fullName>
        <ecNumber evidence="2">3.1.4.46</ecNumber>
    </recommendedName>
</protein>
<dbReference type="Proteomes" id="UP000004507">
    <property type="component" value="Unassembled WGS sequence"/>
</dbReference>
<dbReference type="InterPro" id="IPR030395">
    <property type="entry name" value="GP_PDE_dom"/>
</dbReference>
<comment type="catalytic activity">
    <reaction evidence="6">
        <text>a sn-glycero-3-phosphodiester + H2O = an alcohol + sn-glycerol 3-phosphate + H(+)</text>
        <dbReference type="Rhea" id="RHEA:12969"/>
        <dbReference type="ChEBI" id="CHEBI:15377"/>
        <dbReference type="ChEBI" id="CHEBI:15378"/>
        <dbReference type="ChEBI" id="CHEBI:30879"/>
        <dbReference type="ChEBI" id="CHEBI:57597"/>
        <dbReference type="ChEBI" id="CHEBI:83408"/>
        <dbReference type="EC" id="3.1.4.46"/>
    </reaction>
</comment>
<organism evidence="9 10">
    <name type="scientific">Yoonia vestfoldensis SKA53</name>
    <dbReference type="NCBI Taxonomy" id="314232"/>
    <lineage>
        <taxon>Bacteria</taxon>
        <taxon>Pseudomonadati</taxon>
        <taxon>Pseudomonadota</taxon>
        <taxon>Alphaproteobacteria</taxon>
        <taxon>Rhodobacterales</taxon>
        <taxon>Paracoccaceae</taxon>
        <taxon>Yoonia</taxon>
    </lineage>
</organism>
<comment type="caution">
    <text evidence="9">The sequence shown here is derived from an EMBL/GenBank/DDBJ whole genome shotgun (WGS) entry which is preliminary data.</text>
</comment>
<dbReference type="AlphaFoldDB" id="A3V465"/>
<evidence type="ECO:0000256" key="6">
    <source>
        <dbReference type="ARBA" id="ARBA00047512"/>
    </source>
</evidence>
<reference evidence="9 10" key="1">
    <citation type="submission" date="2006-01" db="EMBL/GenBank/DDBJ databases">
        <authorList>
            <person name="Hagstrom A."/>
            <person name="Ferriera S."/>
            <person name="Johnson J."/>
            <person name="Kravitz S."/>
            <person name="Halpern A."/>
            <person name="Remington K."/>
            <person name="Beeson K."/>
            <person name="Tran B."/>
            <person name="Rogers Y.-H."/>
            <person name="Friedman R."/>
            <person name="Venter J.C."/>
        </authorList>
    </citation>
    <scope>NUCLEOTIDE SEQUENCE [LARGE SCALE GENOMIC DNA]</scope>
    <source>
        <strain evidence="9 10">SKA53</strain>
    </source>
</reference>
<dbReference type="Gene3D" id="3.20.20.190">
    <property type="entry name" value="Phosphatidylinositol (PI) phosphodiesterase"/>
    <property type="match status" value="1"/>
</dbReference>
<dbReference type="RefSeq" id="WP_007204502.1">
    <property type="nucleotide sequence ID" value="NZ_CH672414.1"/>
</dbReference>
<dbReference type="EC" id="3.1.4.46" evidence="2"/>
<dbReference type="PANTHER" id="PTHR43620:SF7">
    <property type="entry name" value="GLYCEROPHOSPHODIESTER PHOSPHODIESTERASE GDPD5-RELATED"/>
    <property type="match status" value="1"/>
</dbReference>
<evidence type="ECO:0000256" key="2">
    <source>
        <dbReference type="ARBA" id="ARBA00012247"/>
    </source>
</evidence>
<dbReference type="InterPro" id="IPR017946">
    <property type="entry name" value="PLC-like_Pdiesterase_TIM-brl"/>
</dbReference>
<gene>
    <name evidence="9" type="ORF">SKA53_02711</name>
</gene>
<evidence type="ECO:0000256" key="3">
    <source>
        <dbReference type="ARBA" id="ARBA00022729"/>
    </source>
</evidence>
<feature type="domain" description="GP-PDE" evidence="8">
    <location>
        <begin position="57"/>
        <end position="374"/>
    </location>
</feature>
<feature type="signal peptide" evidence="7">
    <location>
        <begin position="1"/>
        <end position="19"/>
    </location>
</feature>
<keyword evidence="3 7" id="KW-0732">Signal</keyword>
<evidence type="ECO:0000256" key="4">
    <source>
        <dbReference type="ARBA" id="ARBA00022798"/>
    </source>
</evidence>
<dbReference type="Pfam" id="PF03009">
    <property type="entry name" value="GDPD"/>
    <property type="match status" value="1"/>
</dbReference>
<dbReference type="STRING" id="314232.SKA53_02711"/>
<keyword evidence="10" id="KW-1185">Reference proteome</keyword>
<accession>A3V465</accession>
<name>A3V465_9RHOB</name>
<keyword evidence="5" id="KW-0378">Hydrolase</keyword>
<keyword evidence="4" id="KW-0319">Glycerol metabolism</keyword>
<evidence type="ECO:0000256" key="5">
    <source>
        <dbReference type="ARBA" id="ARBA00022801"/>
    </source>
</evidence>
<dbReference type="HOGENOM" id="CLU_036449_0_0_5"/>